<protein>
    <submittedName>
        <fullName evidence="1">14920_t:CDS:1</fullName>
    </submittedName>
</protein>
<gene>
    <name evidence="1" type="ORF">DERYTH_LOCUS953</name>
</gene>
<dbReference type="EMBL" id="CAJVPY010000237">
    <property type="protein sequence ID" value="CAG8459875.1"/>
    <property type="molecule type" value="Genomic_DNA"/>
</dbReference>
<dbReference type="Proteomes" id="UP000789405">
    <property type="component" value="Unassembled WGS sequence"/>
</dbReference>
<evidence type="ECO:0000313" key="1">
    <source>
        <dbReference type="EMBL" id="CAG8459875.1"/>
    </source>
</evidence>
<comment type="caution">
    <text evidence="1">The sequence shown here is derived from an EMBL/GenBank/DDBJ whole genome shotgun (WGS) entry which is preliminary data.</text>
</comment>
<sequence>MSDDFLSQVFELFFSKPSLSNSFQVNYSNLKSSIWIYFDKKIAEYSGTI</sequence>
<reference evidence="1" key="1">
    <citation type="submission" date="2021-06" db="EMBL/GenBank/DDBJ databases">
        <authorList>
            <person name="Kallberg Y."/>
            <person name="Tangrot J."/>
            <person name="Rosling A."/>
        </authorList>
    </citation>
    <scope>NUCLEOTIDE SEQUENCE</scope>
    <source>
        <strain evidence="1">MA453B</strain>
    </source>
</reference>
<dbReference type="AlphaFoldDB" id="A0A9N8VPK2"/>
<organism evidence="1 2">
    <name type="scientific">Dentiscutata erythropus</name>
    <dbReference type="NCBI Taxonomy" id="1348616"/>
    <lineage>
        <taxon>Eukaryota</taxon>
        <taxon>Fungi</taxon>
        <taxon>Fungi incertae sedis</taxon>
        <taxon>Mucoromycota</taxon>
        <taxon>Glomeromycotina</taxon>
        <taxon>Glomeromycetes</taxon>
        <taxon>Diversisporales</taxon>
        <taxon>Gigasporaceae</taxon>
        <taxon>Dentiscutata</taxon>
    </lineage>
</organism>
<accession>A0A9N8VPK2</accession>
<keyword evidence="2" id="KW-1185">Reference proteome</keyword>
<name>A0A9N8VPK2_9GLOM</name>
<evidence type="ECO:0000313" key="2">
    <source>
        <dbReference type="Proteomes" id="UP000789405"/>
    </source>
</evidence>
<proteinExistence type="predicted"/>